<sequence length="96" mass="10775">MNNELYEVIKAYATKPHKELALLLLDKSKDQLIALFNGLITIYINDKNSSLLREYITVSLAGYTPTNTKIGYNGFKQSTQIGGKVIACEAKPQNFY</sequence>
<evidence type="ECO:0000313" key="2">
    <source>
        <dbReference type="Proteomes" id="UP000178315"/>
    </source>
</evidence>
<proteinExistence type="predicted"/>
<dbReference type="Proteomes" id="UP000178315">
    <property type="component" value="Unassembled WGS sequence"/>
</dbReference>
<dbReference type="EMBL" id="MHJU01000011">
    <property type="protein sequence ID" value="OGY73521.1"/>
    <property type="molecule type" value="Genomic_DNA"/>
</dbReference>
<organism evidence="1 2">
    <name type="scientific">Candidatus Jacksonbacteria bacterium RIFCSPLOWO2_02_FULL_44_20</name>
    <dbReference type="NCBI Taxonomy" id="1798460"/>
    <lineage>
        <taxon>Bacteria</taxon>
        <taxon>Candidatus Jacksoniibacteriota</taxon>
    </lineage>
</organism>
<reference evidence="1 2" key="1">
    <citation type="journal article" date="2016" name="Nat. Commun.">
        <title>Thousands of microbial genomes shed light on interconnected biogeochemical processes in an aquifer system.</title>
        <authorList>
            <person name="Anantharaman K."/>
            <person name="Brown C.T."/>
            <person name="Hug L.A."/>
            <person name="Sharon I."/>
            <person name="Castelle C.J."/>
            <person name="Probst A.J."/>
            <person name="Thomas B.C."/>
            <person name="Singh A."/>
            <person name="Wilkins M.J."/>
            <person name="Karaoz U."/>
            <person name="Brodie E.L."/>
            <person name="Williams K.H."/>
            <person name="Hubbard S.S."/>
            <person name="Banfield J.F."/>
        </authorList>
    </citation>
    <scope>NUCLEOTIDE SEQUENCE [LARGE SCALE GENOMIC DNA]</scope>
</reference>
<evidence type="ECO:0000313" key="1">
    <source>
        <dbReference type="EMBL" id="OGY73521.1"/>
    </source>
</evidence>
<comment type="caution">
    <text evidence="1">The sequence shown here is derived from an EMBL/GenBank/DDBJ whole genome shotgun (WGS) entry which is preliminary data.</text>
</comment>
<protein>
    <submittedName>
        <fullName evidence="1">Uncharacterized protein</fullName>
    </submittedName>
</protein>
<gene>
    <name evidence="1" type="ORF">A3H61_03185</name>
</gene>
<name>A0A1G2A9L2_9BACT</name>
<accession>A0A1G2A9L2</accession>
<dbReference type="AlphaFoldDB" id="A0A1G2A9L2"/>